<evidence type="ECO:0000313" key="2">
    <source>
        <dbReference type="Proteomes" id="UP001211907"/>
    </source>
</evidence>
<dbReference type="AlphaFoldDB" id="A0AAD5SYC6"/>
<keyword evidence="2" id="KW-1185">Reference proteome</keyword>
<evidence type="ECO:0000313" key="1">
    <source>
        <dbReference type="EMBL" id="KAJ3119138.1"/>
    </source>
</evidence>
<dbReference type="Proteomes" id="UP001211907">
    <property type="component" value="Unassembled WGS sequence"/>
</dbReference>
<organism evidence="1 2">
    <name type="scientific">Physocladia obscura</name>
    <dbReference type="NCBI Taxonomy" id="109957"/>
    <lineage>
        <taxon>Eukaryota</taxon>
        <taxon>Fungi</taxon>
        <taxon>Fungi incertae sedis</taxon>
        <taxon>Chytridiomycota</taxon>
        <taxon>Chytridiomycota incertae sedis</taxon>
        <taxon>Chytridiomycetes</taxon>
        <taxon>Chytridiales</taxon>
        <taxon>Chytriomycetaceae</taxon>
        <taxon>Physocladia</taxon>
    </lineage>
</organism>
<dbReference type="EMBL" id="JADGJH010001094">
    <property type="protein sequence ID" value="KAJ3119138.1"/>
    <property type="molecule type" value="Genomic_DNA"/>
</dbReference>
<sequence>MDKETIAIHKDEVENARKKREMTRLLKEKDNELALQLKDKELATTKQMKDAELKMALIQAAISNGKSSEKLNLANMFFNSHTK</sequence>
<comment type="caution">
    <text evidence="1">The sequence shown here is derived from an EMBL/GenBank/DDBJ whole genome shotgun (WGS) entry which is preliminary data.</text>
</comment>
<protein>
    <submittedName>
        <fullName evidence="1">Uncharacterized protein</fullName>
    </submittedName>
</protein>
<proteinExistence type="predicted"/>
<reference evidence="1" key="1">
    <citation type="submission" date="2020-05" db="EMBL/GenBank/DDBJ databases">
        <title>Phylogenomic resolution of chytrid fungi.</title>
        <authorList>
            <person name="Stajich J.E."/>
            <person name="Amses K."/>
            <person name="Simmons R."/>
            <person name="Seto K."/>
            <person name="Myers J."/>
            <person name="Bonds A."/>
            <person name="Quandt C.A."/>
            <person name="Barry K."/>
            <person name="Liu P."/>
            <person name="Grigoriev I."/>
            <person name="Longcore J.E."/>
            <person name="James T.Y."/>
        </authorList>
    </citation>
    <scope>NUCLEOTIDE SEQUENCE</scope>
    <source>
        <strain evidence="1">JEL0513</strain>
    </source>
</reference>
<gene>
    <name evidence="1" type="ORF">HK100_000462</name>
</gene>
<accession>A0AAD5SYC6</accession>
<name>A0AAD5SYC6_9FUNG</name>